<evidence type="ECO:0000313" key="4">
    <source>
        <dbReference type="Proteomes" id="UP000289200"/>
    </source>
</evidence>
<organism evidence="3 4">
    <name type="scientific">Rhodoplanes serenus</name>
    <dbReference type="NCBI Taxonomy" id="200615"/>
    <lineage>
        <taxon>Bacteria</taxon>
        <taxon>Pseudomonadati</taxon>
        <taxon>Pseudomonadota</taxon>
        <taxon>Alphaproteobacteria</taxon>
        <taxon>Hyphomicrobiales</taxon>
        <taxon>Nitrobacteraceae</taxon>
        <taxon>Rhodoplanes</taxon>
    </lineage>
</organism>
<proteinExistence type="inferred from homology"/>
<keyword evidence="2" id="KW-0456">Lyase</keyword>
<dbReference type="Pfam" id="PF00378">
    <property type="entry name" value="ECH_1"/>
    <property type="match status" value="1"/>
</dbReference>
<dbReference type="GO" id="GO:0006635">
    <property type="term" value="P:fatty acid beta-oxidation"/>
    <property type="evidence" value="ECO:0007669"/>
    <property type="project" value="TreeGrafter"/>
</dbReference>
<dbReference type="InterPro" id="IPR014748">
    <property type="entry name" value="Enoyl-CoA_hydra_C"/>
</dbReference>
<dbReference type="SUPFAM" id="SSF52096">
    <property type="entry name" value="ClpP/crotonase"/>
    <property type="match status" value="1"/>
</dbReference>
<dbReference type="PANTHER" id="PTHR11941:SF54">
    <property type="entry name" value="ENOYL-COA HYDRATASE, MITOCHONDRIAL"/>
    <property type="match status" value="1"/>
</dbReference>
<dbReference type="CDD" id="cd06558">
    <property type="entry name" value="crotonase-like"/>
    <property type="match status" value="1"/>
</dbReference>
<dbReference type="Gene3D" id="1.10.12.10">
    <property type="entry name" value="Lyase 2-enoyl-coa Hydratase, Chain A, domain 2"/>
    <property type="match status" value="1"/>
</dbReference>
<dbReference type="Gene3D" id="3.90.226.10">
    <property type="entry name" value="2-enoyl-CoA Hydratase, Chain A, domain 1"/>
    <property type="match status" value="1"/>
</dbReference>
<dbReference type="Proteomes" id="UP000289200">
    <property type="component" value="Unassembled WGS sequence"/>
</dbReference>
<accession>A0A3S4B3W4</accession>
<name>A0A3S4B3W4_9BRAD</name>
<dbReference type="InterPro" id="IPR029045">
    <property type="entry name" value="ClpP/crotonase-like_dom_sf"/>
</dbReference>
<sequence>MTARIDLDRRGDIAVVTIANPARRNALTVQLWRALRDTMVSLDAASDCRCVVLRGAGDTFVAGADISEFEQERSSREQITRYHEECVGPCVAAVLECGVPTVAMIRGACMGGGLEIAAACDIRIAAPDGRFGIPIARMGFPLAFGEAELLFKLYGRNVAAELLLEGRIYDVEAALRVGLVQRVVAAEALEAEAMATATRIAAGSPLAARRNKEQLLRLLRDWSPVTAAERARSYDFADSRDYRIGFEAFLRKETPVFRGE</sequence>
<keyword evidence="4" id="KW-1185">Reference proteome</keyword>
<reference evidence="4" key="1">
    <citation type="submission" date="2018-10" db="EMBL/GenBank/DDBJ databases">
        <authorList>
            <person name="Peiro R."/>
            <person name="Begona"/>
            <person name="Cbmso G."/>
            <person name="Lopez M."/>
            <person name="Gonzalez S."/>
            <person name="Sacristan E."/>
            <person name="Castillo E."/>
        </authorList>
    </citation>
    <scope>NUCLEOTIDE SEQUENCE [LARGE SCALE GENOMIC DNA]</scope>
</reference>
<evidence type="ECO:0000256" key="1">
    <source>
        <dbReference type="ARBA" id="ARBA00005254"/>
    </source>
</evidence>
<comment type="similarity">
    <text evidence="1">Belongs to the enoyl-CoA hydratase/isomerase family.</text>
</comment>
<comment type="caution">
    <text evidence="3">The sequence shown here is derived from an EMBL/GenBank/DDBJ whole genome shotgun (WGS) entry which is preliminary data.</text>
</comment>
<dbReference type="RefSeq" id="WP_129611227.1">
    <property type="nucleotide sequence ID" value="NZ_UWOC01000192.1"/>
</dbReference>
<evidence type="ECO:0000313" key="3">
    <source>
        <dbReference type="EMBL" id="VCU10868.1"/>
    </source>
</evidence>
<dbReference type="OrthoDB" id="9795727at2"/>
<dbReference type="EMBL" id="UWOC01000192">
    <property type="protein sequence ID" value="VCU10868.1"/>
    <property type="molecule type" value="Genomic_DNA"/>
</dbReference>
<dbReference type="GO" id="GO:0016829">
    <property type="term" value="F:lyase activity"/>
    <property type="evidence" value="ECO:0007669"/>
    <property type="project" value="UniProtKB-KW"/>
</dbReference>
<dbReference type="AlphaFoldDB" id="A0A3S4B3W4"/>
<protein>
    <submittedName>
        <fullName evidence="3">Short-chain-enoyl-CoA hydratase</fullName>
    </submittedName>
</protein>
<dbReference type="PANTHER" id="PTHR11941">
    <property type="entry name" value="ENOYL-COA HYDRATASE-RELATED"/>
    <property type="match status" value="1"/>
</dbReference>
<gene>
    <name evidence="3" type="primary">crt_5</name>
    <name evidence="3" type="ORF">RHODGE_RHODGE_04433</name>
</gene>
<evidence type="ECO:0000256" key="2">
    <source>
        <dbReference type="ARBA" id="ARBA00023239"/>
    </source>
</evidence>
<dbReference type="InterPro" id="IPR001753">
    <property type="entry name" value="Enoyl-CoA_hydra/iso"/>
</dbReference>